<reference evidence="10" key="1">
    <citation type="submission" date="2020-05" db="UniProtKB">
        <authorList>
            <consortium name="EnsemblMetazoa"/>
        </authorList>
    </citation>
    <scope>IDENTIFICATION</scope>
    <source>
        <strain evidence="10">BB02</strain>
    </source>
</reference>
<dbReference type="PROSITE" id="PS00086">
    <property type="entry name" value="CYTOCHROME_P450"/>
    <property type="match status" value="1"/>
</dbReference>
<dbReference type="RefSeq" id="XP_013077925.2">
    <property type="nucleotide sequence ID" value="XM_013222471.2"/>
</dbReference>
<dbReference type="InterPro" id="IPR050479">
    <property type="entry name" value="CYP11_CYP27_families"/>
</dbReference>
<proteinExistence type="inferred from homology"/>
<dbReference type="EnsemblMetazoa" id="BGLB006475-RB">
    <property type="protein sequence ID" value="BGLB006475-PB"/>
    <property type="gene ID" value="BGLB006475"/>
</dbReference>
<dbReference type="KEGG" id="bgt:106063982"/>
<protein>
    <recommendedName>
        <fullName evidence="12">Cytochrome P450</fullName>
    </recommendedName>
</protein>
<dbReference type="AlphaFoldDB" id="A0A2C9JQQ8"/>
<keyword evidence="5 9" id="KW-0560">Oxidoreductase</keyword>
<organism evidence="10 11">
    <name type="scientific">Biomphalaria glabrata</name>
    <name type="common">Bloodfluke planorb</name>
    <name type="synonym">Freshwater snail</name>
    <dbReference type="NCBI Taxonomy" id="6526"/>
    <lineage>
        <taxon>Eukaryota</taxon>
        <taxon>Metazoa</taxon>
        <taxon>Spiralia</taxon>
        <taxon>Lophotrochozoa</taxon>
        <taxon>Mollusca</taxon>
        <taxon>Gastropoda</taxon>
        <taxon>Heterobranchia</taxon>
        <taxon>Euthyneura</taxon>
        <taxon>Panpulmonata</taxon>
        <taxon>Hygrophila</taxon>
        <taxon>Lymnaeoidea</taxon>
        <taxon>Planorbidae</taxon>
        <taxon>Biomphalaria</taxon>
    </lineage>
</organism>
<dbReference type="OrthoDB" id="3945418at2759"/>
<evidence type="ECO:0000256" key="2">
    <source>
        <dbReference type="ARBA" id="ARBA00010617"/>
    </source>
</evidence>
<dbReference type="InterPro" id="IPR001128">
    <property type="entry name" value="Cyt_P450"/>
</dbReference>
<evidence type="ECO:0000256" key="3">
    <source>
        <dbReference type="ARBA" id="ARBA00022617"/>
    </source>
</evidence>
<dbReference type="EnsemblMetazoa" id="BGLB006475-RC">
    <property type="protein sequence ID" value="BGLB006475-PC"/>
    <property type="gene ID" value="BGLB006475"/>
</dbReference>
<dbReference type="VEuPathDB" id="VectorBase:BGLAX_030403"/>
<name>A0A2C9JQQ8_BIOGL</name>
<comment type="cofactor">
    <cofactor evidence="1 8">
        <name>heme</name>
        <dbReference type="ChEBI" id="CHEBI:30413"/>
    </cofactor>
</comment>
<evidence type="ECO:0000256" key="1">
    <source>
        <dbReference type="ARBA" id="ARBA00001971"/>
    </source>
</evidence>
<dbReference type="InterPro" id="IPR036396">
    <property type="entry name" value="Cyt_P450_sf"/>
</dbReference>
<evidence type="ECO:0008006" key="12">
    <source>
        <dbReference type="Google" id="ProtNLM"/>
    </source>
</evidence>
<dbReference type="InterPro" id="IPR002401">
    <property type="entry name" value="Cyt_P450_E_grp-I"/>
</dbReference>
<keyword evidence="6 8" id="KW-0408">Iron</keyword>
<dbReference type="PRINTS" id="PR00385">
    <property type="entry name" value="P450"/>
</dbReference>
<comment type="similarity">
    <text evidence="2 9">Belongs to the cytochrome P450 family.</text>
</comment>
<dbReference type="InterPro" id="IPR017972">
    <property type="entry name" value="Cyt_P450_CS"/>
</dbReference>
<dbReference type="Pfam" id="PF00067">
    <property type="entry name" value="p450"/>
    <property type="match status" value="1"/>
</dbReference>
<sequence length="531" mass="59675">MIIMRTARHVPANGSLVTTYLLARCFCDGVSAAKSREVLPTSKVLPMKLMPGPSGLMKLPYIGTALMFAPFSRHSPENFGALVADLHEKYGPVFKSRLGKDYSVHTDNAEDAEAIFRNEGAFPLRRLMTLSKVFRERNGLPPALGTVSGPAWQELRSAINPLLMKPSVCIHYLPAQNHVADDFVNQLQNPTLTPDAQSELLFKFALESIGMVCFNQRLGFLDPTTCDSPDRLELLHALKLCLKSIFLAMLGMERRYLRTADDAFYRSYENAMKLIRQRAMIYVRKIVQDVNRTDLERPAQDSNLLESMLTKGNLQMEKVLAIIDSMLIGGTDSTARNMTVLIYNLAMNPEAQERAAKEVHELVGLNDPITPEALAKLVYLKACVKESMRINFPLANGTERSLNIDTVIGGYLVPKGTSVIMSSSRSSLDARYFSEPKKFLPERWLRREGEVVRHDSEDKKSHPFAYLPFGHGARGCIGRRFAEMEIYVGTAKLLQKLKITVDPKYEGLKPIYTPFITPEKPIPFIFTARQR</sequence>
<dbReference type="CDD" id="cd11054">
    <property type="entry name" value="CYP24A1-like"/>
    <property type="match status" value="1"/>
</dbReference>
<dbReference type="GO" id="GO:0004497">
    <property type="term" value="F:monooxygenase activity"/>
    <property type="evidence" value="ECO:0007669"/>
    <property type="project" value="UniProtKB-KW"/>
</dbReference>
<dbReference type="PANTHER" id="PTHR24279">
    <property type="entry name" value="CYTOCHROME P450"/>
    <property type="match status" value="1"/>
</dbReference>
<dbReference type="EnsemblMetazoa" id="BGLB006475-RD">
    <property type="protein sequence ID" value="BGLB006475-PD"/>
    <property type="gene ID" value="BGLB006475"/>
</dbReference>
<dbReference type="GO" id="GO:0020037">
    <property type="term" value="F:heme binding"/>
    <property type="evidence" value="ECO:0007669"/>
    <property type="project" value="InterPro"/>
</dbReference>
<keyword evidence="3 8" id="KW-0349">Heme</keyword>
<evidence type="ECO:0000256" key="9">
    <source>
        <dbReference type="RuleBase" id="RU000461"/>
    </source>
</evidence>
<dbReference type="SUPFAM" id="SSF48264">
    <property type="entry name" value="Cytochrome P450"/>
    <property type="match status" value="1"/>
</dbReference>
<evidence type="ECO:0000256" key="5">
    <source>
        <dbReference type="ARBA" id="ARBA00023002"/>
    </source>
</evidence>
<evidence type="ECO:0000256" key="4">
    <source>
        <dbReference type="ARBA" id="ARBA00022723"/>
    </source>
</evidence>
<evidence type="ECO:0000313" key="11">
    <source>
        <dbReference type="Proteomes" id="UP000076420"/>
    </source>
</evidence>
<dbReference type="STRING" id="6526.A0A2C9JQQ8"/>
<keyword evidence="4 8" id="KW-0479">Metal-binding</keyword>
<keyword evidence="7 9" id="KW-0503">Monooxygenase</keyword>
<accession>A0A2C9JQQ8</accession>
<evidence type="ECO:0000313" key="10">
    <source>
        <dbReference type="EnsemblMetazoa" id="BGLB006475-PD"/>
    </source>
</evidence>
<dbReference type="Gene3D" id="1.10.630.10">
    <property type="entry name" value="Cytochrome P450"/>
    <property type="match status" value="1"/>
</dbReference>
<evidence type="ECO:0000256" key="6">
    <source>
        <dbReference type="ARBA" id="ARBA00023004"/>
    </source>
</evidence>
<dbReference type="VEuPathDB" id="VectorBase:BGLB006475"/>
<dbReference type="PRINTS" id="PR00463">
    <property type="entry name" value="EP450I"/>
</dbReference>
<feature type="binding site" description="axial binding residue" evidence="8">
    <location>
        <position position="476"/>
    </location>
    <ligand>
        <name>heme</name>
        <dbReference type="ChEBI" id="CHEBI:30413"/>
    </ligand>
    <ligandPart>
        <name>Fe</name>
        <dbReference type="ChEBI" id="CHEBI:18248"/>
    </ligandPart>
</feature>
<dbReference type="Proteomes" id="UP000076420">
    <property type="component" value="Unassembled WGS sequence"/>
</dbReference>
<gene>
    <name evidence="10" type="primary">106063982</name>
</gene>
<dbReference type="GO" id="GO:0016705">
    <property type="term" value="F:oxidoreductase activity, acting on paired donors, with incorporation or reduction of molecular oxygen"/>
    <property type="evidence" value="ECO:0007669"/>
    <property type="project" value="InterPro"/>
</dbReference>
<dbReference type="PANTHER" id="PTHR24279:SF120">
    <property type="entry name" value="CYTOCHROME P450"/>
    <property type="match status" value="1"/>
</dbReference>
<dbReference type="GO" id="GO:0005506">
    <property type="term" value="F:iron ion binding"/>
    <property type="evidence" value="ECO:0007669"/>
    <property type="project" value="InterPro"/>
</dbReference>
<evidence type="ECO:0000256" key="8">
    <source>
        <dbReference type="PIRSR" id="PIRSR602401-1"/>
    </source>
</evidence>
<evidence type="ECO:0000256" key="7">
    <source>
        <dbReference type="ARBA" id="ARBA00023033"/>
    </source>
</evidence>